<evidence type="ECO:0000256" key="4">
    <source>
        <dbReference type="SAM" id="SignalP"/>
    </source>
</evidence>
<keyword evidence="3 4" id="KW-0732">Signal</keyword>
<accession>A0A1G8UN00</accession>
<dbReference type="STRING" id="633440.SAMN05421869_11133"/>
<reference evidence="6 7" key="1">
    <citation type="submission" date="2016-10" db="EMBL/GenBank/DDBJ databases">
        <authorList>
            <person name="de Groot N.N."/>
        </authorList>
    </citation>
    <scope>NUCLEOTIDE SEQUENCE [LARGE SCALE GENOMIC DNA]</scope>
    <source>
        <strain evidence="6 7">CGMCC 4.6533</strain>
    </source>
</reference>
<dbReference type="PANTHER" id="PTHR30290:SF9">
    <property type="entry name" value="OLIGOPEPTIDE-BINDING PROTEIN APPA"/>
    <property type="match status" value="1"/>
</dbReference>
<dbReference type="Gene3D" id="3.40.190.10">
    <property type="entry name" value="Periplasmic binding protein-like II"/>
    <property type="match status" value="1"/>
</dbReference>
<dbReference type="GO" id="GO:0042597">
    <property type="term" value="C:periplasmic space"/>
    <property type="evidence" value="ECO:0007669"/>
    <property type="project" value="UniProtKB-ARBA"/>
</dbReference>
<dbReference type="PANTHER" id="PTHR30290">
    <property type="entry name" value="PERIPLASMIC BINDING COMPONENT OF ABC TRANSPORTER"/>
    <property type="match status" value="1"/>
</dbReference>
<dbReference type="SUPFAM" id="SSF53850">
    <property type="entry name" value="Periplasmic binding protein-like II"/>
    <property type="match status" value="1"/>
</dbReference>
<dbReference type="AlphaFoldDB" id="A0A1G8UN00"/>
<name>A0A1G8UN00_9ACTN</name>
<protein>
    <submittedName>
        <fullName evidence="6">Peptide/nickel transport system substrate-binding protein</fullName>
    </submittedName>
</protein>
<dbReference type="PROSITE" id="PS51257">
    <property type="entry name" value="PROKAR_LIPOPROTEIN"/>
    <property type="match status" value="1"/>
</dbReference>
<dbReference type="InterPro" id="IPR039424">
    <property type="entry name" value="SBP_5"/>
</dbReference>
<dbReference type="EMBL" id="FNDJ01000011">
    <property type="protein sequence ID" value="SDJ54847.1"/>
    <property type="molecule type" value="Genomic_DNA"/>
</dbReference>
<evidence type="ECO:0000256" key="1">
    <source>
        <dbReference type="ARBA" id="ARBA00005695"/>
    </source>
</evidence>
<feature type="domain" description="Solute-binding protein family 5" evidence="5">
    <location>
        <begin position="92"/>
        <end position="436"/>
    </location>
</feature>
<dbReference type="Gene3D" id="3.10.105.10">
    <property type="entry name" value="Dipeptide-binding Protein, Domain 3"/>
    <property type="match status" value="1"/>
</dbReference>
<evidence type="ECO:0000313" key="6">
    <source>
        <dbReference type="EMBL" id="SDJ54847.1"/>
    </source>
</evidence>
<feature type="signal peptide" evidence="4">
    <location>
        <begin position="1"/>
        <end position="24"/>
    </location>
</feature>
<evidence type="ECO:0000256" key="2">
    <source>
        <dbReference type="ARBA" id="ARBA00022448"/>
    </source>
</evidence>
<proteinExistence type="inferred from homology"/>
<evidence type="ECO:0000313" key="7">
    <source>
        <dbReference type="Proteomes" id="UP000199202"/>
    </source>
</evidence>
<gene>
    <name evidence="6" type="ORF">SAMN05421869_11133</name>
</gene>
<dbReference type="GO" id="GO:1904680">
    <property type="term" value="F:peptide transmembrane transporter activity"/>
    <property type="evidence" value="ECO:0007669"/>
    <property type="project" value="TreeGrafter"/>
</dbReference>
<organism evidence="6 7">
    <name type="scientific">Nonomuraea jiangxiensis</name>
    <dbReference type="NCBI Taxonomy" id="633440"/>
    <lineage>
        <taxon>Bacteria</taxon>
        <taxon>Bacillati</taxon>
        <taxon>Actinomycetota</taxon>
        <taxon>Actinomycetes</taxon>
        <taxon>Streptosporangiales</taxon>
        <taxon>Streptosporangiaceae</taxon>
        <taxon>Nonomuraea</taxon>
    </lineage>
</organism>
<keyword evidence="2" id="KW-0813">Transport</keyword>
<dbReference type="RefSeq" id="WP_090935175.1">
    <property type="nucleotide sequence ID" value="NZ_FNDJ01000011.1"/>
</dbReference>
<sequence>MKRWMTPTTRLLLALALATAGVLACSGQRPVAGPQSGAPPTGPTQGGRLVYGLSADANGFNPVTDQFAAQSYSMTGAIIEPLVSVDANGDWKPYLAESLTPNDKYDEWAIKVRSGVSFSDGISLTGDIVKANLDAQKASPLNAAVFVPVKSFELADPMTVTVKLNQPWVAFPYYLAAQIGMVVPPASLADPKAASLKPVGTGPFIFKEYVPDNRMVVTRNPRYWRQGLPYLDEIEFRILPDSQTRAQTLEAGGIDAMGTSRDEDLTKFGALKDAYTVHRAQGMAVSEYFFLLNTAVAPLDDVRVRRALAHAIDRKAVISTLRGGLTEPADGPWSKDSEWYSPGGYPDYDPAKAAALVKEVEAEKGPIRFELISTPDPNTMQGVELAQDMWRKAGIEASIKQADQADLINRAVTGAFSVTVWTQFSSQDPDGEYIWMHQGYAKPVGQISLNFSRLKDKQLSDALDVGRMNPDEAARKRAYATVQERLRDQVPYVFIDHLNTGAIVARTKVRGIGEHVLPDGAKGLPLTGSPIPYHPFGQLWLSER</sequence>
<evidence type="ECO:0000259" key="5">
    <source>
        <dbReference type="Pfam" id="PF00496"/>
    </source>
</evidence>
<keyword evidence="7" id="KW-1185">Reference proteome</keyword>
<evidence type="ECO:0000256" key="3">
    <source>
        <dbReference type="ARBA" id="ARBA00022729"/>
    </source>
</evidence>
<comment type="similarity">
    <text evidence="1">Belongs to the bacterial solute-binding protein 5 family.</text>
</comment>
<dbReference type="InterPro" id="IPR030678">
    <property type="entry name" value="Peptide/Ni-bd"/>
</dbReference>
<dbReference type="PIRSF" id="PIRSF002741">
    <property type="entry name" value="MppA"/>
    <property type="match status" value="1"/>
</dbReference>
<dbReference type="Proteomes" id="UP000199202">
    <property type="component" value="Unassembled WGS sequence"/>
</dbReference>
<dbReference type="Pfam" id="PF00496">
    <property type="entry name" value="SBP_bac_5"/>
    <property type="match status" value="1"/>
</dbReference>
<feature type="chain" id="PRO_5038654401" evidence="4">
    <location>
        <begin position="25"/>
        <end position="544"/>
    </location>
</feature>
<dbReference type="GO" id="GO:0015833">
    <property type="term" value="P:peptide transport"/>
    <property type="evidence" value="ECO:0007669"/>
    <property type="project" value="TreeGrafter"/>
</dbReference>
<dbReference type="GO" id="GO:0043190">
    <property type="term" value="C:ATP-binding cassette (ABC) transporter complex"/>
    <property type="evidence" value="ECO:0007669"/>
    <property type="project" value="InterPro"/>
</dbReference>
<dbReference type="OrthoDB" id="9046151at2"/>
<dbReference type="InterPro" id="IPR000914">
    <property type="entry name" value="SBP_5_dom"/>
</dbReference>